<protein>
    <submittedName>
        <fullName evidence="3">Uncharacterized protein</fullName>
    </submittedName>
</protein>
<name>A0AAU9KUJ5_9STRA</name>
<comment type="caution">
    <text evidence="3">The sequence shown here is derived from an EMBL/GenBank/DDBJ whole genome shotgun (WGS) entry which is preliminary data.</text>
</comment>
<proteinExistence type="predicted"/>
<evidence type="ECO:0000313" key="3">
    <source>
        <dbReference type="EMBL" id="CAH0476538.1"/>
    </source>
</evidence>
<evidence type="ECO:0000313" key="4">
    <source>
        <dbReference type="Proteomes" id="UP001160483"/>
    </source>
</evidence>
<dbReference type="Proteomes" id="UP001160483">
    <property type="component" value="Unassembled WGS sequence"/>
</dbReference>
<dbReference type="AlphaFoldDB" id="A0AAU9KUJ5"/>
<feature type="compositionally biased region" description="Basic and acidic residues" evidence="1">
    <location>
        <begin position="10"/>
        <end position="23"/>
    </location>
</feature>
<gene>
    <name evidence="2" type="ORF">PBS003_LOCUS3295</name>
    <name evidence="3" type="ORF">PBS003_LOCUS3314</name>
</gene>
<feature type="region of interest" description="Disordered" evidence="1">
    <location>
        <begin position="1"/>
        <end position="23"/>
    </location>
</feature>
<organism evidence="3 4">
    <name type="scientific">Peronospora belbahrii</name>
    <dbReference type="NCBI Taxonomy" id="622444"/>
    <lineage>
        <taxon>Eukaryota</taxon>
        <taxon>Sar</taxon>
        <taxon>Stramenopiles</taxon>
        <taxon>Oomycota</taxon>
        <taxon>Peronosporomycetes</taxon>
        <taxon>Peronosporales</taxon>
        <taxon>Peronosporaceae</taxon>
        <taxon>Peronospora</taxon>
    </lineage>
</organism>
<reference evidence="3" key="1">
    <citation type="submission" date="2021-11" db="EMBL/GenBank/DDBJ databases">
        <authorList>
            <person name="Islam A."/>
            <person name="Islam S."/>
            <person name="Flora M.S."/>
            <person name="Rahman M."/>
            <person name="Ziaur R.M."/>
            <person name="Epstein J.H."/>
            <person name="Hassan M."/>
            <person name="Klassen M."/>
            <person name="Woodard K."/>
            <person name="Webb A."/>
            <person name="Webby R.J."/>
            <person name="El Zowalaty M.E."/>
        </authorList>
    </citation>
    <scope>NUCLEOTIDE SEQUENCE</scope>
    <source>
        <strain evidence="3">Pbs3</strain>
    </source>
</reference>
<evidence type="ECO:0000256" key="1">
    <source>
        <dbReference type="SAM" id="MobiDB-lite"/>
    </source>
</evidence>
<sequence>MATTHGLATKGDEGSEKAALHGNELKENMYVMDQHGGNHTGSEDEFSYDPLLGGDSLIKQVHDDYQERLAQRNVDA</sequence>
<accession>A0AAU9KUJ5</accession>
<evidence type="ECO:0000313" key="2">
    <source>
        <dbReference type="EMBL" id="CAH0476518.1"/>
    </source>
</evidence>
<dbReference type="EMBL" id="CAKKTJ010000156">
    <property type="protein sequence ID" value="CAH0476538.1"/>
    <property type="molecule type" value="Genomic_DNA"/>
</dbReference>
<dbReference type="EMBL" id="CAKKTJ010000156">
    <property type="protein sequence ID" value="CAH0476518.1"/>
    <property type="molecule type" value="Genomic_DNA"/>
</dbReference>